<keyword evidence="4" id="KW-0969">Cilium</keyword>
<dbReference type="EMBL" id="CP147404">
    <property type="protein sequence ID" value="WXB92785.1"/>
    <property type="molecule type" value="Genomic_DNA"/>
</dbReference>
<dbReference type="Pfam" id="PF05130">
    <property type="entry name" value="FlgN"/>
    <property type="match status" value="1"/>
</dbReference>
<feature type="region of interest" description="Disordered" evidence="3">
    <location>
        <begin position="133"/>
        <end position="158"/>
    </location>
</feature>
<organism evidence="4 5">
    <name type="scientific">Bacillus kandeliae</name>
    <dbReference type="NCBI Taxonomy" id="3129297"/>
    <lineage>
        <taxon>Bacteria</taxon>
        <taxon>Bacillati</taxon>
        <taxon>Bacillota</taxon>
        <taxon>Bacilli</taxon>
        <taxon>Bacillales</taxon>
        <taxon>Bacillaceae</taxon>
        <taxon>Bacillus</taxon>
    </lineage>
</organism>
<dbReference type="RefSeq" id="WP_338751637.1">
    <property type="nucleotide sequence ID" value="NZ_CP147404.1"/>
</dbReference>
<dbReference type="InterPro" id="IPR007809">
    <property type="entry name" value="FlgN-like"/>
</dbReference>
<evidence type="ECO:0000256" key="2">
    <source>
        <dbReference type="SAM" id="Coils"/>
    </source>
</evidence>
<reference evidence="4 5" key="1">
    <citation type="submission" date="2024-02" db="EMBL/GenBank/DDBJ databases">
        <title>Seven novel Bacillus-like species.</title>
        <authorList>
            <person name="Liu G."/>
        </authorList>
    </citation>
    <scope>NUCLEOTIDE SEQUENCE [LARGE SCALE GENOMIC DNA]</scope>
    <source>
        <strain evidence="4 5">FJAT-52991</strain>
    </source>
</reference>
<keyword evidence="4" id="KW-0282">Flagellum</keyword>
<sequence>MSAPKLIDVLDTMNRLHEMLYTLAEKKTDIIKQNDMNGLDQLLKEEQKYVAAINTMEKERQQLAVELTGKADATLTDCQEVVTEQEKLKLQAMKEQLAAKVTKLKEQNELNQQLIYQSLQFVNMSMSLMRPQPEHATYSHPTQGQTGQPKRSMFDSQA</sequence>
<protein>
    <submittedName>
        <fullName evidence="4">Flagellar protein FlgN</fullName>
    </submittedName>
</protein>
<keyword evidence="1" id="KW-1005">Bacterial flagellum biogenesis</keyword>
<feature type="coiled-coil region" evidence="2">
    <location>
        <begin position="87"/>
        <end position="114"/>
    </location>
</feature>
<keyword evidence="4" id="KW-0966">Cell projection</keyword>
<evidence type="ECO:0000256" key="3">
    <source>
        <dbReference type="SAM" id="MobiDB-lite"/>
    </source>
</evidence>
<keyword evidence="5" id="KW-1185">Reference proteome</keyword>
<dbReference type="SUPFAM" id="SSF140566">
    <property type="entry name" value="FlgN-like"/>
    <property type="match status" value="1"/>
</dbReference>
<keyword evidence="2" id="KW-0175">Coiled coil</keyword>
<proteinExistence type="predicted"/>
<evidence type="ECO:0000313" key="5">
    <source>
        <dbReference type="Proteomes" id="UP001387364"/>
    </source>
</evidence>
<name>A0ABZ2N5F7_9BACI</name>
<feature type="compositionally biased region" description="Polar residues" evidence="3">
    <location>
        <begin position="139"/>
        <end position="158"/>
    </location>
</feature>
<accession>A0ABZ2N5F7</accession>
<dbReference type="Proteomes" id="UP001387364">
    <property type="component" value="Chromosome"/>
</dbReference>
<evidence type="ECO:0000256" key="1">
    <source>
        <dbReference type="ARBA" id="ARBA00022795"/>
    </source>
</evidence>
<gene>
    <name evidence="4" type="ORF">WDJ61_16400</name>
</gene>
<dbReference type="Gene3D" id="1.20.58.300">
    <property type="entry name" value="FlgN-like"/>
    <property type="match status" value="1"/>
</dbReference>
<evidence type="ECO:0000313" key="4">
    <source>
        <dbReference type="EMBL" id="WXB92785.1"/>
    </source>
</evidence>
<dbReference type="InterPro" id="IPR036679">
    <property type="entry name" value="FlgN-like_sf"/>
</dbReference>